<feature type="domain" description="Peptidase S8/S53" evidence="3">
    <location>
        <begin position="787"/>
        <end position="1085"/>
    </location>
</feature>
<evidence type="ECO:0000259" key="3">
    <source>
        <dbReference type="Pfam" id="PF00082"/>
    </source>
</evidence>
<dbReference type="InterPro" id="IPR000209">
    <property type="entry name" value="Peptidase_S8/S53_dom"/>
</dbReference>
<feature type="region of interest" description="Disordered" evidence="1">
    <location>
        <begin position="316"/>
        <end position="342"/>
    </location>
</feature>
<comment type="caution">
    <text evidence="4">The sequence shown here is derived from an EMBL/GenBank/DDBJ whole genome shotgun (WGS) entry which is preliminary data.</text>
</comment>
<feature type="region of interest" description="Disordered" evidence="1">
    <location>
        <begin position="430"/>
        <end position="458"/>
    </location>
</feature>
<organism evidence="4 5">
    <name type="scientific">Rhypophila decipiens</name>
    <dbReference type="NCBI Taxonomy" id="261697"/>
    <lineage>
        <taxon>Eukaryota</taxon>
        <taxon>Fungi</taxon>
        <taxon>Dikarya</taxon>
        <taxon>Ascomycota</taxon>
        <taxon>Pezizomycotina</taxon>
        <taxon>Sordariomycetes</taxon>
        <taxon>Sordariomycetidae</taxon>
        <taxon>Sordariales</taxon>
        <taxon>Naviculisporaceae</taxon>
        <taxon>Rhypophila</taxon>
    </lineage>
</organism>
<gene>
    <name evidence="4" type="ORF">QBC37DRAFT_392074</name>
</gene>
<evidence type="ECO:0000313" key="4">
    <source>
        <dbReference type="EMBL" id="KAK4208366.1"/>
    </source>
</evidence>
<evidence type="ECO:0000256" key="2">
    <source>
        <dbReference type="SAM" id="SignalP"/>
    </source>
</evidence>
<evidence type="ECO:0000313" key="5">
    <source>
        <dbReference type="Proteomes" id="UP001301769"/>
    </source>
</evidence>
<reference evidence="4" key="2">
    <citation type="submission" date="2023-05" db="EMBL/GenBank/DDBJ databases">
        <authorList>
            <consortium name="Lawrence Berkeley National Laboratory"/>
            <person name="Steindorff A."/>
            <person name="Hensen N."/>
            <person name="Bonometti L."/>
            <person name="Westerberg I."/>
            <person name="Brannstrom I.O."/>
            <person name="Guillou S."/>
            <person name="Cros-Aarteil S."/>
            <person name="Calhoun S."/>
            <person name="Haridas S."/>
            <person name="Kuo A."/>
            <person name="Mondo S."/>
            <person name="Pangilinan J."/>
            <person name="Riley R."/>
            <person name="Labutti K."/>
            <person name="Andreopoulos B."/>
            <person name="Lipzen A."/>
            <person name="Chen C."/>
            <person name="Yanf M."/>
            <person name="Daum C."/>
            <person name="Ng V."/>
            <person name="Clum A."/>
            <person name="Ohm R."/>
            <person name="Martin F."/>
            <person name="Silar P."/>
            <person name="Natvig D."/>
            <person name="Lalanne C."/>
            <person name="Gautier V."/>
            <person name="Ament-Velasquez S.L."/>
            <person name="Kruys A."/>
            <person name="Hutchinson M.I."/>
            <person name="Powell A.J."/>
            <person name="Barry K."/>
            <person name="Miller A.N."/>
            <person name="Grigoriev I.V."/>
            <person name="Debuchy R."/>
            <person name="Gladieux P."/>
            <person name="Thoren M.H."/>
            <person name="Johannesson H."/>
        </authorList>
    </citation>
    <scope>NUCLEOTIDE SEQUENCE</scope>
    <source>
        <strain evidence="4">PSN293</strain>
    </source>
</reference>
<dbReference type="SUPFAM" id="SSF52743">
    <property type="entry name" value="Subtilisin-like"/>
    <property type="match status" value="1"/>
</dbReference>
<dbReference type="GO" id="GO:0006508">
    <property type="term" value="P:proteolysis"/>
    <property type="evidence" value="ECO:0007669"/>
    <property type="project" value="InterPro"/>
</dbReference>
<feature type="compositionally biased region" description="Pro residues" evidence="1">
    <location>
        <begin position="318"/>
        <end position="330"/>
    </location>
</feature>
<accession>A0AAN6XZ55</accession>
<dbReference type="EMBL" id="MU858246">
    <property type="protein sequence ID" value="KAK4208366.1"/>
    <property type="molecule type" value="Genomic_DNA"/>
</dbReference>
<sequence>MRFPRGPVWLFYALLFSASQAIFAPSADECLPGEYWCEDRCGSDSYGETCCQAPGLVDKHHLCGRWNTCCGAGCCLIGSICTENGECVDSGAPSGPASPPHAPPGLPGPSSGVLTSVLSGGSTVVIIDGTTTIPVPNVAVPTTVTTDGHTITINPPGSVIPVQPGLATSVNIDGHTVISNTGGVVTVPTGITTPIEFTQSNGDIITFLPPAVDTNPTTTVDPDGQTIISNTGGVITVPTGITTPIEFTNSNGGVLTFVPGPNGGSATPSTDITTTVDPDGQTVISNTGGAITIPTGITTPIEFTQSNGVVITFVPTLPSSPPSSNRPPGPDLTTTVDPDGQTVISNTGGIVTIPTDISGPVTLTNSAGQTITFEPSPVASSNSAVPPIVTSVDPDGQTVISNPGGDVITIPTGITTPTVITGTDGSVATFSPVSPVTRPTSELRPIETPIEDPGRSDGGNTKIPCTMWFFFVCIRWEGFDLFGWEFNLPPGPYPPGPPPPFDPALSLSVRGGPLPDWPEFTIGPDGNPTFPPKPTNGPEGECETKSAELCLTRTSFGMTVSDGATMTTTTAVLSTCATVFGCNVQDASVTATSTGGCTSASTVTDIWVSCPATATTDCSTTTRTSLVSGCSVTPTTVTCGILTPTGVARDPSCDPVSEYVVYSSEVGRLGEGADNVTSTLRDFTGDPAKVKSESAGDLGIMFWIANLSESQAAALRQNPNVDSVTLPCTEDTCPDPYLSVVSQEAAEDNLVLLSWPPKEKSIKKVSDLKGEYYFENHDGQNEGDANVYILDSGASITHEQFAKSDVNFEWIHVDRDFDDKMPENDGLYKGHGTAMLSVVAGERLGVMKSGRVVIVRMPRRFEAGTSYPQDYLLGLSSIINHLAARRPRQPPDPVDNSPPIRTVVLLALMWSPRELSPTVPREQAIPNLFWMKKLITDLKDRGALVVTGSGNLGHKYPDIDGLPAIFGNPNDPNYCDNLLVVGGTTTDGLTKYLKSGFDRAKGLPHVYAPGEDILVADHNIGDDGTNTRLGTGTSEASAHVAALAGYLLTVSREGQLSNVRHTVAGIKNHIINTAWERPEAMRILRQRQDDGVDLLEWRGILNVVANGVAVDHRKVCRWRKAIGLTEQLAEEVDGNGSDAGEGGPDPVGDVCSIAFPSTATITPTGTGASGPITGLPKLPPISGTGLPPIETTRTGSSCASTTTGTQCIQGPGGRVACTPVAACASWAPTPTPTPVVKTARPVCDKESDHPKHGDIQSADQEKFAAEFCTKHINQEYSGFNPRAMTSANTDILRRYVDRHGVTYSYSVQWIRGCTEFATMDILTPAPNEGCWWMLHRTYLDCNNGGVGGYHEVGCLRYTFREGDRLVTIPMLP</sequence>
<dbReference type="Gene3D" id="3.40.50.200">
    <property type="entry name" value="Peptidase S8/S53 domain"/>
    <property type="match status" value="1"/>
</dbReference>
<evidence type="ECO:0000256" key="1">
    <source>
        <dbReference type="SAM" id="MobiDB-lite"/>
    </source>
</evidence>
<keyword evidence="2" id="KW-0732">Signal</keyword>
<dbReference type="GO" id="GO:0004252">
    <property type="term" value="F:serine-type endopeptidase activity"/>
    <property type="evidence" value="ECO:0007669"/>
    <property type="project" value="InterPro"/>
</dbReference>
<feature type="region of interest" description="Disordered" evidence="1">
    <location>
        <begin position="92"/>
        <end position="111"/>
    </location>
</feature>
<keyword evidence="5" id="KW-1185">Reference proteome</keyword>
<reference evidence="4" key="1">
    <citation type="journal article" date="2023" name="Mol. Phylogenet. Evol.">
        <title>Genome-scale phylogeny and comparative genomics of the fungal order Sordariales.</title>
        <authorList>
            <person name="Hensen N."/>
            <person name="Bonometti L."/>
            <person name="Westerberg I."/>
            <person name="Brannstrom I.O."/>
            <person name="Guillou S."/>
            <person name="Cros-Aarteil S."/>
            <person name="Calhoun S."/>
            <person name="Haridas S."/>
            <person name="Kuo A."/>
            <person name="Mondo S."/>
            <person name="Pangilinan J."/>
            <person name="Riley R."/>
            <person name="LaButti K."/>
            <person name="Andreopoulos B."/>
            <person name="Lipzen A."/>
            <person name="Chen C."/>
            <person name="Yan M."/>
            <person name="Daum C."/>
            <person name="Ng V."/>
            <person name="Clum A."/>
            <person name="Steindorff A."/>
            <person name="Ohm R.A."/>
            <person name="Martin F."/>
            <person name="Silar P."/>
            <person name="Natvig D.O."/>
            <person name="Lalanne C."/>
            <person name="Gautier V."/>
            <person name="Ament-Velasquez S.L."/>
            <person name="Kruys A."/>
            <person name="Hutchinson M.I."/>
            <person name="Powell A.J."/>
            <person name="Barry K."/>
            <person name="Miller A.N."/>
            <person name="Grigoriev I.V."/>
            <person name="Debuchy R."/>
            <person name="Gladieux P."/>
            <person name="Hiltunen Thoren M."/>
            <person name="Johannesson H."/>
        </authorList>
    </citation>
    <scope>NUCLEOTIDE SEQUENCE</scope>
    <source>
        <strain evidence="4">PSN293</strain>
    </source>
</reference>
<dbReference type="InterPro" id="IPR036852">
    <property type="entry name" value="Peptidase_S8/S53_dom_sf"/>
</dbReference>
<dbReference type="Proteomes" id="UP001301769">
    <property type="component" value="Unassembled WGS sequence"/>
</dbReference>
<protein>
    <recommendedName>
        <fullName evidence="3">Peptidase S8/S53 domain-containing protein</fullName>
    </recommendedName>
</protein>
<feature type="compositionally biased region" description="Polar residues" evidence="1">
    <location>
        <begin position="332"/>
        <end position="342"/>
    </location>
</feature>
<proteinExistence type="predicted"/>
<feature type="signal peptide" evidence="2">
    <location>
        <begin position="1"/>
        <end position="21"/>
    </location>
</feature>
<feature type="chain" id="PRO_5042980152" description="Peptidase S8/S53 domain-containing protein" evidence="2">
    <location>
        <begin position="22"/>
        <end position="1372"/>
    </location>
</feature>
<feature type="compositionally biased region" description="Polar residues" evidence="1">
    <location>
        <begin position="430"/>
        <end position="440"/>
    </location>
</feature>
<name>A0AAN6XZ55_9PEZI</name>
<feature type="compositionally biased region" description="Pro residues" evidence="1">
    <location>
        <begin position="96"/>
        <end position="107"/>
    </location>
</feature>
<dbReference type="Pfam" id="PF00082">
    <property type="entry name" value="Peptidase_S8"/>
    <property type="match status" value="1"/>
</dbReference>